<dbReference type="PANTHER" id="PTHR43080:SF2">
    <property type="entry name" value="CBS DOMAIN-CONTAINING PROTEIN"/>
    <property type="match status" value="1"/>
</dbReference>
<feature type="domain" description="CBS" evidence="2">
    <location>
        <begin position="77"/>
        <end position="133"/>
    </location>
</feature>
<comment type="caution">
    <text evidence="3">The sequence shown here is derived from an EMBL/GenBank/DDBJ whole genome shotgun (WGS) entry which is preliminary data.</text>
</comment>
<evidence type="ECO:0000259" key="2">
    <source>
        <dbReference type="PROSITE" id="PS51371"/>
    </source>
</evidence>
<dbReference type="PROSITE" id="PS51371">
    <property type="entry name" value="CBS"/>
    <property type="match status" value="2"/>
</dbReference>
<dbReference type="Gene3D" id="3.10.580.10">
    <property type="entry name" value="CBS-domain"/>
    <property type="match status" value="1"/>
</dbReference>
<organism evidence="3">
    <name type="scientific">mine drainage metagenome</name>
    <dbReference type="NCBI Taxonomy" id="410659"/>
    <lineage>
        <taxon>unclassified sequences</taxon>
        <taxon>metagenomes</taxon>
        <taxon>ecological metagenomes</taxon>
    </lineage>
</organism>
<gene>
    <name evidence="3" type="primary">guaB_9</name>
    <name evidence="3" type="ORF">GALL_154100</name>
</gene>
<reference evidence="3" key="1">
    <citation type="submission" date="2016-10" db="EMBL/GenBank/DDBJ databases">
        <title>Sequence of Gallionella enrichment culture.</title>
        <authorList>
            <person name="Poehlein A."/>
            <person name="Muehling M."/>
            <person name="Daniel R."/>
        </authorList>
    </citation>
    <scope>NUCLEOTIDE SEQUENCE</scope>
</reference>
<evidence type="ECO:0000256" key="1">
    <source>
        <dbReference type="ARBA" id="ARBA00023122"/>
    </source>
</evidence>
<keyword evidence="1" id="KW-0129">CBS domain</keyword>
<dbReference type="InterPro" id="IPR046342">
    <property type="entry name" value="CBS_dom_sf"/>
</dbReference>
<dbReference type="SUPFAM" id="SSF54631">
    <property type="entry name" value="CBS-domain pair"/>
    <property type="match status" value="1"/>
</dbReference>
<name>A0A1J5S369_9ZZZZ</name>
<proteinExistence type="predicted"/>
<dbReference type="EMBL" id="MLJW01000074">
    <property type="protein sequence ID" value="OIR02459.1"/>
    <property type="molecule type" value="Genomic_DNA"/>
</dbReference>
<dbReference type="Pfam" id="PF00571">
    <property type="entry name" value="CBS"/>
    <property type="match status" value="2"/>
</dbReference>
<dbReference type="InterPro" id="IPR051257">
    <property type="entry name" value="Diverse_CBS-Domain"/>
</dbReference>
<feature type="domain" description="CBS" evidence="2">
    <location>
        <begin position="12"/>
        <end position="68"/>
    </location>
</feature>
<dbReference type="InterPro" id="IPR044725">
    <property type="entry name" value="CBSX3_CBS_dom"/>
</dbReference>
<protein>
    <submittedName>
        <fullName evidence="3">Inosine-5'-monophosphate dehydrogenase</fullName>
        <ecNumber evidence="3">1.1.1.205</ecNumber>
    </submittedName>
</protein>
<keyword evidence="3" id="KW-0560">Oxidoreductase</keyword>
<dbReference type="InterPro" id="IPR000644">
    <property type="entry name" value="CBS_dom"/>
</dbReference>
<dbReference type="AlphaFoldDB" id="A0A1J5S369"/>
<dbReference type="EC" id="1.1.1.205" evidence="3"/>
<dbReference type="CDD" id="cd04623">
    <property type="entry name" value="CBS_pair_bac_euk"/>
    <property type="match status" value="1"/>
</dbReference>
<evidence type="ECO:0000313" key="3">
    <source>
        <dbReference type="EMBL" id="OIR02459.1"/>
    </source>
</evidence>
<dbReference type="PANTHER" id="PTHR43080">
    <property type="entry name" value="CBS DOMAIN-CONTAINING PROTEIN CBSX3, MITOCHONDRIAL"/>
    <property type="match status" value="1"/>
</dbReference>
<sequence length="143" mass="16074">MKTLQQVLDNKKIHDVISIDPNRLVFDALVALAEHKIGAILVLDGEKLAGIFSERDYAREVILKGRSSQTTKISEVMTSVVLTATPRDTVDYAMSLLSEKRIRHLPVIDNGKVVGILSIGDLVKETIEYQQYLIKQLEHYIQS</sequence>
<dbReference type="SMART" id="SM00116">
    <property type="entry name" value="CBS"/>
    <property type="match status" value="2"/>
</dbReference>
<accession>A0A1J5S369</accession>
<dbReference type="GO" id="GO:0003938">
    <property type="term" value="F:IMP dehydrogenase activity"/>
    <property type="evidence" value="ECO:0007669"/>
    <property type="project" value="UniProtKB-EC"/>
</dbReference>